<comment type="caution">
    <text evidence="1">The sequence shown here is derived from an EMBL/GenBank/DDBJ whole genome shotgun (WGS) entry which is preliminary data.</text>
</comment>
<evidence type="ECO:0000313" key="2">
    <source>
        <dbReference type="Proteomes" id="UP001341840"/>
    </source>
</evidence>
<sequence length="56" mass="6410">PCRADHDEPVVIDNETQNRVEAQFAQRCNPQLKRTLCKVDFDSLRTLQNSANTLPL</sequence>
<dbReference type="EMBL" id="JASCZI010042861">
    <property type="protein sequence ID" value="MED6130181.1"/>
    <property type="molecule type" value="Genomic_DNA"/>
</dbReference>
<feature type="non-terminal residue" evidence="1">
    <location>
        <position position="1"/>
    </location>
</feature>
<gene>
    <name evidence="1" type="ORF">PIB30_115472</name>
</gene>
<dbReference type="Proteomes" id="UP001341840">
    <property type="component" value="Unassembled WGS sequence"/>
</dbReference>
<reference evidence="1 2" key="1">
    <citation type="journal article" date="2023" name="Plants (Basel)">
        <title>Bridging the Gap: Combining Genomics and Transcriptomics Approaches to Understand Stylosanthes scabra, an Orphan Legume from the Brazilian Caatinga.</title>
        <authorList>
            <person name="Ferreira-Neto J.R.C."/>
            <person name="da Silva M.D."/>
            <person name="Binneck E."/>
            <person name="de Melo N.F."/>
            <person name="da Silva R.H."/>
            <person name="de Melo A.L.T.M."/>
            <person name="Pandolfi V."/>
            <person name="Bustamante F.O."/>
            <person name="Brasileiro-Vidal A.C."/>
            <person name="Benko-Iseppon A.M."/>
        </authorList>
    </citation>
    <scope>NUCLEOTIDE SEQUENCE [LARGE SCALE GENOMIC DNA]</scope>
    <source>
        <tissue evidence="1">Leaves</tissue>
    </source>
</reference>
<protein>
    <submittedName>
        <fullName evidence="1">Uncharacterized protein</fullName>
    </submittedName>
</protein>
<organism evidence="1 2">
    <name type="scientific">Stylosanthes scabra</name>
    <dbReference type="NCBI Taxonomy" id="79078"/>
    <lineage>
        <taxon>Eukaryota</taxon>
        <taxon>Viridiplantae</taxon>
        <taxon>Streptophyta</taxon>
        <taxon>Embryophyta</taxon>
        <taxon>Tracheophyta</taxon>
        <taxon>Spermatophyta</taxon>
        <taxon>Magnoliopsida</taxon>
        <taxon>eudicotyledons</taxon>
        <taxon>Gunneridae</taxon>
        <taxon>Pentapetalae</taxon>
        <taxon>rosids</taxon>
        <taxon>fabids</taxon>
        <taxon>Fabales</taxon>
        <taxon>Fabaceae</taxon>
        <taxon>Papilionoideae</taxon>
        <taxon>50 kb inversion clade</taxon>
        <taxon>dalbergioids sensu lato</taxon>
        <taxon>Dalbergieae</taxon>
        <taxon>Pterocarpus clade</taxon>
        <taxon>Stylosanthes</taxon>
    </lineage>
</organism>
<keyword evidence="2" id="KW-1185">Reference proteome</keyword>
<proteinExistence type="predicted"/>
<evidence type="ECO:0000313" key="1">
    <source>
        <dbReference type="EMBL" id="MED6130181.1"/>
    </source>
</evidence>
<name>A0ABU6S1C5_9FABA</name>
<accession>A0ABU6S1C5</accession>